<evidence type="ECO:0000313" key="2">
    <source>
        <dbReference type="EMBL" id="DAF56213.1"/>
    </source>
</evidence>
<dbReference type="EMBL" id="BK032710">
    <property type="protein sequence ID" value="DAF56213.1"/>
    <property type="molecule type" value="Genomic_DNA"/>
</dbReference>
<protein>
    <submittedName>
        <fullName evidence="2">Uncharacterized protein</fullName>
    </submittedName>
</protein>
<name>A0A8S5SYQ9_9CAUD</name>
<evidence type="ECO:0000256" key="1">
    <source>
        <dbReference type="SAM" id="Phobius"/>
    </source>
</evidence>
<organism evidence="2">
    <name type="scientific">Podoviridae sp. ctxqo3</name>
    <dbReference type="NCBI Taxonomy" id="2827755"/>
    <lineage>
        <taxon>Viruses</taxon>
        <taxon>Duplodnaviria</taxon>
        <taxon>Heunggongvirae</taxon>
        <taxon>Uroviricota</taxon>
        <taxon>Caudoviricetes</taxon>
    </lineage>
</organism>
<reference evidence="2" key="1">
    <citation type="journal article" date="2021" name="Proc. Natl. Acad. Sci. U.S.A.">
        <title>A Catalog of Tens of Thousands of Viruses from Human Metagenomes Reveals Hidden Associations with Chronic Diseases.</title>
        <authorList>
            <person name="Tisza M.J."/>
            <person name="Buck C.B."/>
        </authorList>
    </citation>
    <scope>NUCLEOTIDE SEQUENCE</scope>
    <source>
        <strain evidence="2">Ctxqo3</strain>
    </source>
</reference>
<feature type="transmembrane region" description="Helical" evidence="1">
    <location>
        <begin position="21"/>
        <end position="38"/>
    </location>
</feature>
<keyword evidence="1" id="KW-1133">Transmembrane helix</keyword>
<accession>A0A8S5SYQ9</accession>
<sequence length="42" mass="4853">MRNPGVILSRFLTQKIAEKPLFIRVLAILLTCILKIEIRTET</sequence>
<keyword evidence="1" id="KW-0812">Transmembrane</keyword>
<proteinExistence type="predicted"/>
<keyword evidence="1" id="KW-0472">Membrane</keyword>